<feature type="domain" description="DAGKc" evidence="5">
    <location>
        <begin position="1"/>
        <end position="130"/>
    </location>
</feature>
<evidence type="ECO:0000256" key="2">
    <source>
        <dbReference type="ARBA" id="ARBA00022741"/>
    </source>
</evidence>
<keyword evidence="7" id="KW-1185">Reference proteome</keyword>
<keyword evidence="1" id="KW-0808">Transferase</keyword>
<evidence type="ECO:0000256" key="4">
    <source>
        <dbReference type="ARBA" id="ARBA00022840"/>
    </source>
</evidence>
<dbReference type="GO" id="GO:0016301">
    <property type="term" value="F:kinase activity"/>
    <property type="evidence" value="ECO:0007669"/>
    <property type="project" value="UniProtKB-KW"/>
</dbReference>
<dbReference type="EMBL" id="FNBA01000003">
    <property type="protein sequence ID" value="SDE91309.1"/>
    <property type="molecule type" value="Genomic_DNA"/>
</dbReference>
<dbReference type="Gene3D" id="2.60.200.40">
    <property type="match status" value="1"/>
</dbReference>
<dbReference type="RefSeq" id="WP_093144450.1">
    <property type="nucleotide sequence ID" value="NZ_BMWO01000003.1"/>
</dbReference>
<dbReference type="OrthoDB" id="9786026at2"/>
<dbReference type="SUPFAM" id="SSF111331">
    <property type="entry name" value="NAD kinase/diacylglycerol kinase-like"/>
    <property type="match status" value="1"/>
</dbReference>
<dbReference type="InterPro" id="IPR045540">
    <property type="entry name" value="YegS/DAGK_C"/>
</dbReference>
<accession>A0A1G7GTN0</accession>
<gene>
    <name evidence="6" type="ORF">SAMN05421855_103314</name>
</gene>
<evidence type="ECO:0000256" key="1">
    <source>
        <dbReference type="ARBA" id="ARBA00022679"/>
    </source>
</evidence>
<dbReference type="Pfam" id="PF19279">
    <property type="entry name" value="YegS_C"/>
    <property type="match status" value="1"/>
</dbReference>
<dbReference type="PANTHER" id="PTHR12358:SF106">
    <property type="entry name" value="LIPID KINASE YEGS"/>
    <property type="match status" value="1"/>
</dbReference>
<dbReference type="STRING" id="227084.SAMN05421855_103314"/>
<dbReference type="SMART" id="SM00046">
    <property type="entry name" value="DAGKc"/>
    <property type="match status" value="1"/>
</dbReference>
<evidence type="ECO:0000256" key="3">
    <source>
        <dbReference type="ARBA" id="ARBA00022777"/>
    </source>
</evidence>
<dbReference type="InterPro" id="IPR017438">
    <property type="entry name" value="ATP-NAD_kinase_N"/>
</dbReference>
<keyword evidence="4" id="KW-0067">ATP-binding</keyword>
<dbReference type="InterPro" id="IPR016064">
    <property type="entry name" value="NAD/diacylglycerol_kinase_sf"/>
</dbReference>
<dbReference type="InterPro" id="IPR001206">
    <property type="entry name" value="Diacylglycerol_kinase_cat_dom"/>
</dbReference>
<dbReference type="AlphaFoldDB" id="A0A1G7GTN0"/>
<sequence length="295" mass="32564">MITNIHFIVNPVAGCGKNSLSEDFLNGYFEAENFQVVVKESAYAKNAIQLAKQSVAEKADIIVACGGDGTINEVASSCVHTEVVLGIIPMGSGNGLASNLKIPRDISKALAIIKAKAFIEIDTGMINNELFFSNTGIGFDAFVISNFEKKPTRKLFGYVRSVITSLRKYKCEEDIEISYLSTTRTVCPFLLFVSNSNEMGYKMSLTPKASLQDGLLDVLIVPKLSFFRMMIFAFLFFLKKHHWLKGVEEICTPSIAMKNVKGANFMIQKDGEAVVLKENTIEIKLLHKALKVIIA</sequence>
<evidence type="ECO:0000313" key="7">
    <source>
        <dbReference type="Proteomes" id="UP000199321"/>
    </source>
</evidence>
<protein>
    <submittedName>
        <fullName evidence="6">Diacylglycerol kinase family enzyme</fullName>
    </submittedName>
</protein>
<proteinExistence type="predicted"/>
<reference evidence="6 7" key="1">
    <citation type="submission" date="2016-10" db="EMBL/GenBank/DDBJ databases">
        <authorList>
            <person name="de Groot N.N."/>
        </authorList>
    </citation>
    <scope>NUCLEOTIDE SEQUENCE [LARGE SCALE GENOMIC DNA]</scope>
    <source>
        <strain evidence="6 7">DSM 16195</strain>
    </source>
</reference>
<dbReference type="Proteomes" id="UP000199321">
    <property type="component" value="Unassembled WGS sequence"/>
</dbReference>
<dbReference type="GO" id="GO:0005524">
    <property type="term" value="F:ATP binding"/>
    <property type="evidence" value="ECO:0007669"/>
    <property type="project" value="UniProtKB-KW"/>
</dbReference>
<name>A0A1G7GTN0_9FLAO</name>
<evidence type="ECO:0000313" key="6">
    <source>
        <dbReference type="EMBL" id="SDE91309.1"/>
    </source>
</evidence>
<keyword evidence="2" id="KW-0547">Nucleotide-binding</keyword>
<dbReference type="Pfam" id="PF00781">
    <property type="entry name" value="DAGK_cat"/>
    <property type="match status" value="1"/>
</dbReference>
<dbReference type="Gene3D" id="3.40.50.10330">
    <property type="entry name" value="Probable inorganic polyphosphate/atp-NAD kinase, domain 1"/>
    <property type="match status" value="1"/>
</dbReference>
<dbReference type="GO" id="GO:0005886">
    <property type="term" value="C:plasma membrane"/>
    <property type="evidence" value="ECO:0007669"/>
    <property type="project" value="TreeGrafter"/>
</dbReference>
<dbReference type="PROSITE" id="PS50146">
    <property type="entry name" value="DAGK"/>
    <property type="match status" value="1"/>
</dbReference>
<dbReference type="PANTHER" id="PTHR12358">
    <property type="entry name" value="SPHINGOSINE KINASE"/>
    <property type="match status" value="1"/>
</dbReference>
<dbReference type="InterPro" id="IPR050187">
    <property type="entry name" value="Lipid_Phosphate_FormReg"/>
</dbReference>
<evidence type="ECO:0000259" key="5">
    <source>
        <dbReference type="PROSITE" id="PS50146"/>
    </source>
</evidence>
<keyword evidence="3 6" id="KW-0418">Kinase</keyword>
<organism evidence="6 7">
    <name type="scientific">Ulvibacter litoralis</name>
    <dbReference type="NCBI Taxonomy" id="227084"/>
    <lineage>
        <taxon>Bacteria</taxon>
        <taxon>Pseudomonadati</taxon>
        <taxon>Bacteroidota</taxon>
        <taxon>Flavobacteriia</taxon>
        <taxon>Flavobacteriales</taxon>
        <taxon>Flavobacteriaceae</taxon>
        <taxon>Ulvibacter</taxon>
    </lineage>
</organism>